<dbReference type="InterPro" id="IPR010730">
    <property type="entry name" value="HET"/>
</dbReference>
<dbReference type="AlphaFoldDB" id="A0A2J6S5J9"/>
<dbReference type="InterPro" id="IPR036770">
    <property type="entry name" value="Ankyrin_rpt-contain_sf"/>
</dbReference>
<dbReference type="PROSITE" id="PS50175">
    <property type="entry name" value="ASP_PROT_RETROV"/>
    <property type="match status" value="1"/>
</dbReference>
<dbReference type="Gene3D" id="1.25.40.20">
    <property type="entry name" value="Ankyrin repeat-containing domain"/>
    <property type="match status" value="1"/>
</dbReference>
<protein>
    <submittedName>
        <fullName evidence="2">HET-domain-containing protein</fullName>
    </submittedName>
</protein>
<dbReference type="GO" id="GO:0006508">
    <property type="term" value="P:proteolysis"/>
    <property type="evidence" value="ECO:0007669"/>
    <property type="project" value="InterPro"/>
</dbReference>
<gene>
    <name evidence="2" type="ORF">L207DRAFT_204936</name>
</gene>
<dbReference type="InterPro" id="IPR001995">
    <property type="entry name" value="Peptidase_A2_cat"/>
</dbReference>
<evidence type="ECO:0000313" key="2">
    <source>
        <dbReference type="EMBL" id="PMD46044.1"/>
    </source>
</evidence>
<evidence type="ECO:0000259" key="1">
    <source>
        <dbReference type="PROSITE" id="PS50175"/>
    </source>
</evidence>
<dbReference type="PROSITE" id="PS00141">
    <property type="entry name" value="ASP_PROTEASE"/>
    <property type="match status" value="1"/>
</dbReference>
<name>A0A2J6S5J9_HYAVF</name>
<feature type="domain" description="Peptidase A2" evidence="1">
    <location>
        <begin position="626"/>
        <end position="639"/>
    </location>
</feature>
<keyword evidence="3" id="KW-1185">Reference proteome</keyword>
<dbReference type="EMBL" id="KZ613939">
    <property type="protein sequence ID" value="PMD46044.1"/>
    <property type="molecule type" value="Genomic_DNA"/>
</dbReference>
<dbReference type="Pfam" id="PF06985">
    <property type="entry name" value="HET"/>
    <property type="match status" value="1"/>
</dbReference>
<dbReference type="PANTHER" id="PTHR10622:SF13">
    <property type="entry name" value="NACHT DOMAIN-CONTAINING PROTEIN"/>
    <property type="match status" value="1"/>
</dbReference>
<organism evidence="2 3">
    <name type="scientific">Hyaloscypha variabilis (strain UAMH 11265 / GT02V1 / F)</name>
    <name type="common">Meliniomyces variabilis</name>
    <dbReference type="NCBI Taxonomy" id="1149755"/>
    <lineage>
        <taxon>Eukaryota</taxon>
        <taxon>Fungi</taxon>
        <taxon>Dikarya</taxon>
        <taxon>Ascomycota</taxon>
        <taxon>Pezizomycotina</taxon>
        <taxon>Leotiomycetes</taxon>
        <taxon>Helotiales</taxon>
        <taxon>Hyaloscyphaceae</taxon>
        <taxon>Hyaloscypha</taxon>
        <taxon>Hyaloscypha variabilis</taxon>
    </lineage>
</organism>
<sequence>MRLLKLNSDNSFSLETFSEANIPPYAILSHTWGREQEEVVFGDLRDGTGSEKEGYKKLQFCAIRAKEDNLRYFWVDTCCIDKSNNSELTRAINSMFRWYQNAAKCYVYLADVTVSTQGGQPLYTDWDSAFRNSRWFTRGWTLQELLAPKIVQFYSKDHVQLGDRISLKRQIHEITGIALEALQGQPLSDFGVDERFKWVENRQTTEEEDMAYCLLGIFNIFLPLIYGEGLPSAMRRLRKEIKESTNSRPHFTDIESQIVPFEDHSRTIRRKSKLSKLEDVISRTSRTGNNTITGQPGFTHTVEDIETICNCRQLVVQRSRRAIFSVIEFSSQIAISHRQGCPYARNQKSTKKLGLQIFHISQLVGTAIKGSVSMQFGAGDFSISPYLSLRGFSRRDSPAFELFDELKWDGAKTLSQYISIMRQLPTRLLLLFTDGKASPNEKNEFGQTLFHQAEYTLSMKTVPDLYKHPHFIAEKNILFKHLFRLGVPLNEESCFGEQTFLDSIMWHNCYRQGAVSSGSIRDLTDQGAEFHAVDWINVFVYMFNISLYDYDRDISIVTLPRLTVEFMQIIIDFAEACGCTALQFAILSKSKSKMTNIIARNHEAVSYENLMGQKPLHMAVNWPWALHLLLDSGADVSVVDDAMILPLSYACFFGCHEAVEILLSADSPLSSDHRRYTVLDDASMVRDIPCFTIVATALAQRRRRVSILPGGSCQVTHST</sequence>
<dbReference type="InterPro" id="IPR001969">
    <property type="entry name" value="Aspartic_peptidase_AS"/>
</dbReference>
<dbReference type="SUPFAM" id="SSF48403">
    <property type="entry name" value="Ankyrin repeat"/>
    <property type="match status" value="1"/>
</dbReference>
<proteinExistence type="predicted"/>
<dbReference type="Proteomes" id="UP000235786">
    <property type="component" value="Unassembled WGS sequence"/>
</dbReference>
<dbReference type="GO" id="GO:0004190">
    <property type="term" value="F:aspartic-type endopeptidase activity"/>
    <property type="evidence" value="ECO:0007669"/>
    <property type="project" value="InterPro"/>
</dbReference>
<dbReference type="OrthoDB" id="674604at2759"/>
<reference evidence="2 3" key="1">
    <citation type="submission" date="2016-04" db="EMBL/GenBank/DDBJ databases">
        <title>A degradative enzymes factory behind the ericoid mycorrhizal symbiosis.</title>
        <authorList>
            <consortium name="DOE Joint Genome Institute"/>
            <person name="Martino E."/>
            <person name="Morin E."/>
            <person name="Grelet G."/>
            <person name="Kuo A."/>
            <person name="Kohler A."/>
            <person name="Daghino S."/>
            <person name="Barry K."/>
            <person name="Choi C."/>
            <person name="Cichocki N."/>
            <person name="Clum A."/>
            <person name="Copeland A."/>
            <person name="Hainaut M."/>
            <person name="Haridas S."/>
            <person name="Labutti K."/>
            <person name="Lindquist E."/>
            <person name="Lipzen A."/>
            <person name="Khouja H.-R."/>
            <person name="Murat C."/>
            <person name="Ohm R."/>
            <person name="Olson A."/>
            <person name="Spatafora J."/>
            <person name="Veneault-Fourrey C."/>
            <person name="Henrissat B."/>
            <person name="Grigoriev I."/>
            <person name="Martin F."/>
            <person name="Perotto S."/>
        </authorList>
    </citation>
    <scope>NUCLEOTIDE SEQUENCE [LARGE SCALE GENOMIC DNA]</scope>
    <source>
        <strain evidence="2 3">F</strain>
    </source>
</reference>
<evidence type="ECO:0000313" key="3">
    <source>
        <dbReference type="Proteomes" id="UP000235786"/>
    </source>
</evidence>
<dbReference type="PANTHER" id="PTHR10622">
    <property type="entry name" value="HET DOMAIN-CONTAINING PROTEIN"/>
    <property type="match status" value="1"/>
</dbReference>
<accession>A0A2J6S5J9</accession>